<dbReference type="GO" id="GO:0007166">
    <property type="term" value="P:cell surface receptor signaling pathway"/>
    <property type="evidence" value="ECO:0007669"/>
    <property type="project" value="InterPro"/>
</dbReference>
<dbReference type="InterPro" id="IPR000719">
    <property type="entry name" value="Prot_kinase_dom"/>
</dbReference>
<dbReference type="EMBL" id="CM008053">
    <property type="protein sequence ID" value="PAN43784.1"/>
    <property type="molecule type" value="Genomic_DNA"/>
</dbReference>
<accession>A0A2S3IFT1</accession>
<reference evidence="4" key="1">
    <citation type="submission" date="2018-04" db="EMBL/GenBank/DDBJ databases">
        <title>WGS assembly of Panicum hallii.</title>
        <authorList>
            <person name="Lovell J."/>
            <person name="Jenkins J."/>
            <person name="Lowry D."/>
            <person name="Mamidi S."/>
            <person name="Sreedasyam A."/>
            <person name="Weng X."/>
            <person name="Barry K."/>
            <person name="Bonette J."/>
            <person name="Campitelli B."/>
            <person name="Daum C."/>
            <person name="Gordon S."/>
            <person name="Gould B."/>
            <person name="Lipzen A."/>
            <person name="Macqueen A."/>
            <person name="Palacio-Mejia J."/>
            <person name="Plott C."/>
            <person name="Shakirov E."/>
            <person name="Shu S."/>
            <person name="Yoshinaga Y."/>
            <person name="Zane M."/>
            <person name="Rokhsar D."/>
            <person name="Grimwood J."/>
            <person name="Schmutz J."/>
            <person name="Juenger T."/>
        </authorList>
    </citation>
    <scope>NUCLEOTIDE SEQUENCE [LARGE SCALE GENOMIC DNA]</scope>
    <source>
        <strain evidence="4">FIL2</strain>
    </source>
</reference>
<feature type="domain" description="Protein kinase" evidence="3">
    <location>
        <begin position="1"/>
        <end position="213"/>
    </location>
</feature>
<evidence type="ECO:0000313" key="4">
    <source>
        <dbReference type="EMBL" id="PAN43784.1"/>
    </source>
</evidence>
<gene>
    <name evidence="4" type="ORF">PAHAL_8G263200</name>
</gene>
<dbReference type="Proteomes" id="UP000243499">
    <property type="component" value="Chromosome 8"/>
</dbReference>
<dbReference type="GO" id="GO:0005524">
    <property type="term" value="F:ATP binding"/>
    <property type="evidence" value="ECO:0007669"/>
    <property type="project" value="UniProtKB-KW"/>
</dbReference>
<dbReference type="GO" id="GO:0005886">
    <property type="term" value="C:plasma membrane"/>
    <property type="evidence" value="ECO:0007669"/>
    <property type="project" value="TreeGrafter"/>
</dbReference>
<proteinExistence type="predicted"/>
<keyword evidence="2" id="KW-0067">ATP-binding</keyword>
<protein>
    <recommendedName>
        <fullName evidence="3">Protein kinase domain-containing protein</fullName>
    </recommendedName>
</protein>
<dbReference type="AlphaFoldDB" id="A0A2S3IFT1"/>
<dbReference type="InterPro" id="IPR045274">
    <property type="entry name" value="WAK-like"/>
</dbReference>
<evidence type="ECO:0000259" key="3">
    <source>
        <dbReference type="PROSITE" id="PS50011"/>
    </source>
</evidence>
<dbReference type="Pfam" id="PF00069">
    <property type="entry name" value="Pkinase"/>
    <property type="match status" value="1"/>
</dbReference>
<evidence type="ECO:0000256" key="2">
    <source>
        <dbReference type="ARBA" id="ARBA00022840"/>
    </source>
</evidence>
<dbReference type="GO" id="GO:0004674">
    <property type="term" value="F:protein serine/threonine kinase activity"/>
    <property type="evidence" value="ECO:0007669"/>
    <property type="project" value="TreeGrafter"/>
</dbReference>
<dbReference type="SMART" id="SM00220">
    <property type="entry name" value="S_TKc"/>
    <property type="match status" value="1"/>
</dbReference>
<sequence length="233" mass="26051">METNIPVLVFEYIPSGSLYNLLHVATRKVLPLLTRLKIAIGSAEALAYIHSHQRIHGDVKSANILLDDNLMPKVSDFGSSKLLSIDRYAMAVAADMSYVDPVYMKTERFVKKSDVYSFGMVLLELVTRKTVKYGKNRINSLPMDFVKSCKEKGNGREMYDTNILSHGHAQCHHCIECLDKIGALAVCCLKEDVDERPTMAEVVDELKQAAEVVDKCKQHGNIIAYDPSCLQIS</sequence>
<name>A0A2S3IFT1_9POAL</name>
<dbReference type="SUPFAM" id="SSF56112">
    <property type="entry name" value="Protein kinase-like (PK-like)"/>
    <property type="match status" value="1"/>
</dbReference>
<dbReference type="InterPro" id="IPR011009">
    <property type="entry name" value="Kinase-like_dom_sf"/>
</dbReference>
<dbReference type="PANTHER" id="PTHR27005">
    <property type="entry name" value="WALL-ASSOCIATED RECEPTOR KINASE-LIKE 21"/>
    <property type="match status" value="1"/>
</dbReference>
<keyword evidence="1" id="KW-0547">Nucleotide-binding</keyword>
<dbReference type="PIRSF" id="PIRSF000654">
    <property type="entry name" value="Integrin-linked_kinase"/>
    <property type="match status" value="1"/>
</dbReference>
<dbReference type="Gramene" id="PAN43784">
    <property type="protein sequence ID" value="PAN43784"/>
    <property type="gene ID" value="PAHAL_8G263200"/>
</dbReference>
<evidence type="ECO:0000256" key="1">
    <source>
        <dbReference type="ARBA" id="ARBA00022741"/>
    </source>
</evidence>
<dbReference type="PANTHER" id="PTHR27005:SF458">
    <property type="entry name" value="PROTEIN KINASE DOMAIN-CONTAINING PROTEIN"/>
    <property type="match status" value="1"/>
</dbReference>
<dbReference type="PROSITE" id="PS50011">
    <property type="entry name" value="PROTEIN_KINASE_DOM"/>
    <property type="match status" value="1"/>
</dbReference>
<organism evidence="4">
    <name type="scientific">Panicum hallii</name>
    <dbReference type="NCBI Taxonomy" id="206008"/>
    <lineage>
        <taxon>Eukaryota</taxon>
        <taxon>Viridiplantae</taxon>
        <taxon>Streptophyta</taxon>
        <taxon>Embryophyta</taxon>
        <taxon>Tracheophyta</taxon>
        <taxon>Spermatophyta</taxon>
        <taxon>Magnoliopsida</taxon>
        <taxon>Liliopsida</taxon>
        <taxon>Poales</taxon>
        <taxon>Poaceae</taxon>
        <taxon>PACMAD clade</taxon>
        <taxon>Panicoideae</taxon>
        <taxon>Panicodae</taxon>
        <taxon>Paniceae</taxon>
        <taxon>Panicinae</taxon>
        <taxon>Panicum</taxon>
        <taxon>Panicum sect. Panicum</taxon>
    </lineage>
</organism>
<dbReference type="Gene3D" id="1.10.510.10">
    <property type="entry name" value="Transferase(Phosphotransferase) domain 1"/>
    <property type="match status" value="1"/>
</dbReference>